<dbReference type="SUPFAM" id="SSF53448">
    <property type="entry name" value="Nucleotide-diphospho-sugar transferases"/>
    <property type="match status" value="1"/>
</dbReference>
<keyword evidence="3" id="KW-1185">Reference proteome</keyword>
<gene>
    <name evidence="2" type="ORF">GCM10011459_14330</name>
</gene>
<dbReference type="InterPro" id="IPR029044">
    <property type="entry name" value="Nucleotide-diphossugar_trans"/>
</dbReference>
<proteinExistence type="predicted"/>
<name>A0ABQ2C784_9LACO</name>
<evidence type="ECO:0000313" key="3">
    <source>
        <dbReference type="Proteomes" id="UP000603295"/>
    </source>
</evidence>
<dbReference type="InterPro" id="IPR059123">
    <property type="entry name" value="StrF_dom"/>
</dbReference>
<evidence type="ECO:0000259" key="1">
    <source>
        <dbReference type="Pfam" id="PF13712"/>
    </source>
</evidence>
<dbReference type="Gene3D" id="3.90.550.10">
    <property type="entry name" value="Spore Coat Polysaccharide Biosynthesis Protein SpsA, Chain A"/>
    <property type="match status" value="1"/>
</dbReference>
<accession>A0ABQ2C784</accession>
<comment type="caution">
    <text evidence="2">The sequence shown here is derived from an EMBL/GenBank/DDBJ whole genome shotgun (WGS) entry which is preliminary data.</text>
</comment>
<dbReference type="EMBL" id="BMDS01000004">
    <property type="protein sequence ID" value="GGI63599.1"/>
    <property type="molecule type" value="Genomic_DNA"/>
</dbReference>
<dbReference type="Proteomes" id="UP000603295">
    <property type="component" value="Unassembled WGS sequence"/>
</dbReference>
<dbReference type="Pfam" id="PF13712">
    <property type="entry name" value="Glyco_tranf_2_5"/>
    <property type="match status" value="1"/>
</dbReference>
<sequence>MKNKVFSIITIENNKEIFQTFNKNLKKQKDIDYELIAINNENNQYSSARDAYRQAILQSKGEYLLFLHPDIYFLDSFALRDIATKVYELNDFGVIGVAGCPTGKKSYIVTSIFQGESREAFGTRIKRPINVQTVDECFFIMKRDIYDKIPFSTIKGWHFYAVEQCLRAIIIGQKNYVIPARIWHKSAGASEDSNYIKTGKIIVNKYGQYFDSINTTITKWYIHGYLKKNILPWVKHWKRMMEWNLGIKK</sequence>
<protein>
    <recommendedName>
        <fullName evidence="1">Streptomycin biosynthesis protein StrF domain-containing protein</fullName>
    </recommendedName>
</protein>
<organism evidence="2 3">
    <name type="scientific">Limosilactobacillus caviae</name>
    <dbReference type="NCBI Taxonomy" id="1769424"/>
    <lineage>
        <taxon>Bacteria</taxon>
        <taxon>Bacillati</taxon>
        <taxon>Bacillota</taxon>
        <taxon>Bacilli</taxon>
        <taxon>Lactobacillales</taxon>
        <taxon>Lactobacillaceae</taxon>
        <taxon>Limosilactobacillus</taxon>
    </lineage>
</organism>
<reference evidence="3" key="1">
    <citation type="journal article" date="2019" name="Int. J. Syst. Evol. Microbiol.">
        <title>The Global Catalogue of Microorganisms (GCM) 10K type strain sequencing project: providing services to taxonomists for standard genome sequencing and annotation.</title>
        <authorList>
            <consortium name="The Broad Institute Genomics Platform"/>
            <consortium name="The Broad Institute Genome Sequencing Center for Infectious Disease"/>
            <person name="Wu L."/>
            <person name="Ma J."/>
        </authorList>
    </citation>
    <scope>NUCLEOTIDE SEQUENCE [LARGE SCALE GENOMIC DNA]</scope>
    <source>
        <strain evidence="3">CCM 8609</strain>
    </source>
</reference>
<feature type="domain" description="Streptomycin biosynthesis protein StrF" evidence="1">
    <location>
        <begin position="8"/>
        <end position="206"/>
    </location>
</feature>
<evidence type="ECO:0000313" key="2">
    <source>
        <dbReference type="EMBL" id="GGI63599.1"/>
    </source>
</evidence>
<dbReference type="RefSeq" id="WP_188357925.1">
    <property type="nucleotide sequence ID" value="NZ_BMDS01000004.1"/>
</dbReference>